<evidence type="ECO:0000313" key="3">
    <source>
        <dbReference type="Proteomes" id="UP000566819"/>
    </source>
</evidence>
<dbReference type="OrthoDB" id="4174112at2759"/>
<feature type="compositionally biased region" description="Gly residues" evidence="1">
    <location>
        <begin position="170"/>
        <end position="192"/>
    </location>
</feature>
<keyword evidence="3" id="KW-1185">Reference proteome</keyword>
<accession>A0A8H4RH01</accession>
<dbReference type="InterPro" id="IPR022190">
    <property type="entry name" value="DUF3716"/>
</dbReference>
<dbReference type="Proteomes" id="UP000566819">
    <property type="component" value="Unassembled WGS sequence"/>
</dbReference>
<gene>
    <name evidence="2" type="ORF">G7Y89_g9036</name>
</gene>
<organism evidence="2 3">
    <name type="scientific">Cudoniella acicularis</name>
    <dbReference type="NCBI Taxonomy" id="354080"/>
    <lineage>
        <taxon>Eukaryota</taxon>
        <taxon>Fungi</taxon>
        <taxon>Dikarya</taxon>
        <taxon>Ascomycota</taxon>
        <taxon>Pezizomycotina</taxon>
        <taxon>Leotiomycetes</taxon>
        <taxon>Helotiales</taxon>
        <taxon>Tricladiaceae</taxon>
        <taxon>Cudoniella</taxon>
    </lineage>
</organism>
<comment type="caution">
    <text evidence="2">The sequence shown here is derived from an EMBL/GenBank/DDBJ whole genome shotgun (WGS) entry which is preliminary data.</text>
</comment>
<protein>
    <submittedName>
        <fullName evidence="2">Uncharacterized protein</fullName>
    </submittedName>
</protein>
<dbReference type="EMBL" id="JAAMPI010000718">
    <property type="protein sequence ID" value="KAF4629116.1"/>
    <property type="molecule type" value="Genomic_DNA"/>
</dbReference>
<proteinExistence type="predicted"/>
<sequence>MSSSNPVNPGQSPPGVGAQANALPALLQVQDPQNPVARTQAHLFLPNGTLLDSNSVLLRALLALDRNTETQAMLNMPPQRDLALNTRTALSSNPVYIYHSPTSHNMDFRRAALGYTVGNVEPTPCNECRKGNGRMLQCITVPGIWSGVCVNCKYTSKTHSCSFHPEFREGTGGSGGGGGDDNSDGGSGGGKGAGKRGPGKKGADRRGSGGKTGNRPKGVMKNTKRGGTKKDIRNAASQVGQTIMNMAKGTGGKVARV</sequence>
<evidence type="ECO:0000313" key="2">
    <source>
        <dbReference type="EMBL" id="KAF4629116.1"/>
    </source>
</evidence>
<dbReference type="AlphaFoldDB" id="A0A8H4RH01"/>
<feature type="region of interest" description="Disordered" evidence="1">
    <location>
        <begin position="163"/>
        <end position="239"/>
    </location>
</feature>
<name>A0A8H4RH01_9HELO</name>
<reference evidence="2 3" key="1">
    <citation type="submission" date="2020-03" db="EMBL/GenBank/DDBJ databases">
        <title>Draft Genome Sequence of Cudoniella acicularis.</title>
        <authorList>
            <person name="Buettner E."/>
            <person name="Kellner H."/>
        </authorList>
    </citation>
    <scope>NUCLEOTIDE SEQUENCE [LARGE SCALE GENOMIC DNA]</scope>
    <source>
        <strain evidence="2 3">DSM 108380</strain>
    </source>
</reference>
<dbReference type="Pfam" id="PF12511">
    <property type="entry name" value="DUF3716"/>
    <property type="match status" value="1"/>
</dbReference>
<evidence type="ECO:0000256" key="1">
    <source>
        <dbReference type="SAM" id="MobiDB-lite"/>
    </source>
</evidence>